<feature type="domain" description="Glycosyltransferase subfamily 4-like N-terminal" evidence="2">
    <location>
        <begin position="18"/>
        <end position="178"/>
    </location>
</feature>
<dbReference type="Pfam" id="PF13439">
    <property type="entry name" value="Glyco_transf_4"/>
    <property type="match status" value="1"/>
</dbReference>
<evidence type="ECO:0000313" key="4">
    <source>
        <dbReference type="Proteomes" id="UP000006073"/>
    </source>
</evidence>
<keyword evidence="3" id="KW-0808">Transferase</keyword>
<name>S2D9U5_INDAL</name>
<dbReference type="STRING" id="1189612.A33Q_3021"/>
<protein>
    <submittedName>
        <fullName evidence="3">Glycosyl transferase, group 1</fullName>
    </submittedName>
</protein>
<dbReference type="InterPro" id="IPR001296">
    <property type="entry name" value="Glyco_trans_1"/>
</dbReference>
<keyword evidence="4" id="KW-1185">Reference proteome</keyword>
<dbReference type="RefSeq" id="WP_009033425.1">
    <property type="nucleotide sequence ID" value="NZ_ALWO02000037.1"/>
</dbReference>
<dbReference type="eggNOG" id="COG0438">
    <property type="taxonomic scope" value="Bacteria"/>
</dbReference>
<reference evidence="3 4" key="1">
    <citation type="journal article" date="2013" name="Genome Announc.">
        <title>Draft Genome Sequence of Indibacter alkaliphilus Strain LW1T, Isolated from Lonar Lake, a Haloalkaline Lake in the Buldana District of Maharashtra, India.</title>
        <authorList>
            <person name="Singh A."/>
            <person name="Kumar Jangir P."/>
            <person name="Sharma R."/>
            <person name="Singh A."/>
            <person name="Kumar Pinnaka A."/>
            <person name="Shivaji S."/>
        </authorList>
    </citation>
    <scope>NUCLEOTIDE SEQUENCE [LARGE SCALE GENOMIC DNA]</scope>
    <source>
        <strain evidence="4">CCUG 57479 / KCTC 22604 / LW1</strain>
    </source>
</reference>
<dbReference type="SUPFAM" id="SSF53756">
    <property type="entry name" value="UDP-Glycosyltransferase/glycogen phosphorylase"/>
    <property type="match status" value="1"/>
</dbReference>
<dbReference type="InterPro" id="IPR028098">
    <property type="entry name" value="Glyco_trans_4-like_N"/>
</dbReference>
<evidence type="ECO:0000259" key="1">
    <source>
        <dbReference type="Pfam" id="PF00534"/>
    </source>
</evidence>
<dbReference type="GO" id="GO:0016757">
    <property type="term" value="F:glycosyltransferase activity"/>
    <property type="evidence" value="ECO:0007669"/>
    <property type="project" value="InterPro"/>
</dbReference>
<feature type="domain" description="Glycosyl transferase family 1" evidence="1">
    <location>
        <begin position="197"/>
        <end position="355"/>
    </location>
</feature>
<comment type="caution">
    <text evidence="3">The sequence shown here is derived from an EMBL/GenBank/DDBJ whole genome shotgun (WGS) entry which is preliminary data.</text>
</comment>
<dbReference type="PANTHER" id="PTHR12526">
    <property type="entry name" value="GLYCOSYLTRANSFERASE"/>
    <property type="match status" value="1"/>
</dbReference>
<dbReference type="CDD" id="cd03801">
    <property type="entry name" value="GT4_PimA-like"/>
    <property type="match status" value="1"/>
</dbReference>
<dbReference type="EMBL" id="ALWO02000037">
    <property type="protein sequence ID" value="EOZ95659.1"/>
    <property type="molecule type" value="Genomic_DNA"/>
</dbReference>
<dbReference type="AlphaFoldDB" id="S2D9U5"/>
<proteinExistence type="predicted"/>
<organism evidence="3 4">
    <name type="scientific">Indibacter alkaliphilus (strain CCUG 57479 / KCTC 22604 / LW1)</name>
    <dbReference type="NCBI Taxonomy" id="1189612"/>
    <lineage>
        <taxon>Bacteria</taxon>
        <taxon>Pseudomonadati</taxon>
        <taxon>Bacteroidota</taxon>
        <taxon>Cytophagia</taxon>
        <taxon>Cytophagales</taxon>
        <taxon>Cyclobacteriaceae</taxon>
    </lineage>
</organism>
<evidence type="ECO:0000259" key="2">
    <source>
        <dbReference type="Pfam" id="PF13439"/>
    </source>
</evidence>
<dbReference type="Gene3D" id="3.40.50.2000">
    <property type="entry name" value="Glycogen Phosphorylase B"/>
    <property type="match status" value="2"/>
</dbReference>
<dbReference type="PANTHER" id="PTHR12526:SF630">
    <property type="entry name" value="GLYCOSYLTRANSFERASE"/>
    <property type="match status" value="1"/>
</dbReference>
<dbReference type="Pfam" id="PF00534">
    <property type="entry name" value="Glycos_transf_1"/>
    <property type="match status" value="1"/>
</dbReference>
<evidence type="ECO:0000313" key="3">
    <source>
        <dbReference type="EMBL" id="EOZ95659.1"/>
    </source>
</evidence>
<sequence>MHIVFLSNEYPLEGVIHGGVGTFLKLLCPELARRGHEVTVLGLGDVSQTRSVTVEGVKVITIPFSKTPKVKALFNFKKINNALEEIHRQLKIDVVEGPEMSFSFIRKIPGVTYLIRMNGGHHFFSEAEKRRVDRWKAYQEKRSFENADAVCGVSNYVIEHTKNYIDFSEKQGPVIFNPANFTNFYKADPEKAVSGRLFFAGTICEKKGVRQIIKAFHQVKRKFPHTELYLAGRDWTYPDGSSYTEKIKEIIEEDIKSSIHFLGVLPNLDVPQWIESSEICVYPSHMEAMPLAWIEVMSMGKPFVATKIGPAFELVDDGVSGLLADPLDHDELASKIMEILSDEALKVRLGENAREKVLKEFSLETIADQSIAYYSKLVQNKQN</sequence>
<accession>S2D9U5</accession>
<dbReference type="Proteomes" id="UP000006073">
    <property type="component" value="Unassembled WGS sequence"/>
</dbReference>
<dbReference type="OrthoDB" id="502646at2"/>
<gene>
    <name evidence="3" type="ORF">A33Q_3021</name>
</gene>